<dbReference type="Proteomes" id="UP000499080">
    <property type="component" value="Unassembled WGS sequence"/>
</dbReference>
<evidence type="ECO:0000313" key="2">
    <source>
        <dbReference type="EMBL" id="GBM92291.1"/>
    </source>
</evidence>
<keyword evidence="1" id="KW-1133">Transmembrane helix</keyword>
<protein>
    <submittedName>
        <fullName evidence="2">Uncharacterized protein</fullName>
    </submittedName>
</protein>
<keyword evidence="3" id="KW-1185">Reference proteome</keyword>
<reference evidence="2 3" key="1">
    <citation type="journal article" date="2019" name="Sci. Rep.">
        <title>Orb-weaving spider Araneus ventricosus genome elucidates the spidroin gene catalogue.</title>
        <authorList>
            <person name="Kono N."/>
            <person name="Nakamura H."/>
            <person name="Ohtoshi R."/>
            <person name="Moran D.A.P."/>
            <person name="Shinohara A."/>
            <person name="Yoshida Y."/>
            <person name="Fujiwara M."/>
            <person name="Mori M."/>
            <person name="Tomita M."/>
            <person name="Arakawa K."/>
        </authorList>
    </citation>
    <scope>NUCLEOTIDE SEQUENCE [LARGE SCALE GENOMIC DNA]</scope>
</reference>
<dbReference type="AlphaFoldDB" id="A0A4Y2JPH1"/>
<sequence>MGCVVLGLPFLPRNKGHVWFLFFSVLFFLGAEKAMIGFLLLLLLFFFSFWAAVTEFLQKDKLMIFFPVSFVELAFQGVLLFIKAPLSLRTDRNGHEDLNGALSALHGRNAPLRLTMNA</sequence>
<feature type="transmembrane region" description="Helical" evidence="1">
    <location>
        <begin position="63"/>
        <end position="82"/>
    </location>
</feature>
<feature type="transmembrane region" description="Helical" evidence="1">
    <location>
        <begin position="16"/>
        <end position="31"/>
    </location>
</feature>
<accession>A0A4Y2JPH1</accession>
<comment type="caution">
    <text evidence="2">The sequence shown here is derived from an EMBL/GenBank/DDBJ whole genome shotgun (WGS) entry which is preliminary data.</text>
</comment>
<keyword evidence="1" id="KW-0472">Membrane</keyword>
<keyword evidence="1" id="KW-0812">Transmembrane</keyword>
<organism evidence="2 3">
    <name type="scientific">Araneus ventricosus</name>
    <name type="common">Orbweaver spider</name>
    <name type="synonym">Epeira ventricosa</name>
    <dbReference type="NCBI Taxonomy" id="182803"/>
    <lineage>
        <taxon>Eukaryota</taxon>
        <taxon>Metazoa</taxon>
        <taxon>Ecdysozoa</taxon>
        <taxon>Arthropoda</taxon>
        <taxon>Chelicerata</taxon>
        <taxon>Arachnida</taxon>
        <taxon>Araneae</taxon>
        <taxon>Araneomorphae</taxon>
        <taxon>Entelegynae</taxon>
        <taxon>Araneoidea</taxon>
        <taxon>Araneidae</taxon>
        <taxon>Araneus</taxon>
    </lineage>
</organism>
<gene>
    <name evidence="2" type="ORF">AVEN_259140_1</name>
</gene>
<feature type="transmembrane region" description="Helical" evidence="1">
    <location>
        <begin position="38"/>
        <end position="57"/>
    </location>
</feature>
<name>A0A4Y2JPH1_ARAVE</name>
<proteinExistence type="predicted"/>
<evidence type="ECO:0000256" key="1">
    <source>
        <dbReference type="SAM" id="Phobius"/>
    </source>
</evidence>
<dbReference type="EMBL" id="BGPR01003777">
    <property type="protein sequence ID" value="GBM92291.1"/>
    <property type="molecule type" value="Genomic_DNA"/>
</dbReference>
<evidence type="ECO:0000313" key="3">
    <source>
        <dbReference type="Proteomes" id="UP000499080"/>
    </source>
</evidence>